<reference evidence="2 3" key="1">
    <citation type="submission" date="2024-02" db="EMBL/GenBank/DDBJ databases">
        <title>Deinococcus xinjiangensis NBRC 107630.</title>
        <authorList>
            <person name="Ichikawa N."/>
            <person name="Katano-Makiyama Y."/>
            <person name="Hidaka K."/>
        </authorList>
    </citation>
    <scope>NUCLEOTIDE SEQUENCE [LARGE SCALE GENOMIC DNA]</scope>
    <source>
        <strain evidence="2 3">NBRC 107630</strain>
    </source>
</reference>
<gene>
    <name evidence="2" type="ORF">Dxin01_03287</name>
</gene>
<feature type="signal peptide" evidence="1">
    <location>
        <begin position="1"/>
        <end position="22"/>
    </location>
</feature>
<protein>
    <recommendedName>
        <fullName evidence="4">DUF5666 domain-containing protein</fullName>
    </recommendedName>
</protein>
<sequence>MKSFFSVFFALLLGVLPNPAVAATPMPAAKVTLKPSYGGAVLEGRIYVPRSDALIGVWSGAGLARLMKCSPRCTVVGSVPLQNTFVFGNSSAYRVALGGEFKVGQKVNVTFRLKNQGVLVVSALVTR</sequence>
<dbReference type="Proteomes" id="UP001458946">
    <property type="component" value="Unassembled WGS sequence"/>
</dbReference>
<evidence type="ECO:0000313" key="2">
    <source>
        <dbReference type="EMBL" id="GAA5503528.1"/>
    </source>
</evidence>
<organism evidence="2 3">
    <name type="scientific">Deinococcus xinjiangensis</name>
    <dbReference type="NCBI Taxonomy" id="457454"/>
    <lineage>
        <taxon>Bacteria</taxon>
        <taxon>Thermotogati</taxon>
        <taxon>Deinococcota</taxon>
        <taxon>Deinococci</taxon>
        <taxon>Deinococcales</taxon>
        <taxon>Deinococcaceae</taxon>
        <taxon>Deinococcus</taxon>
    </lineage>
</organism>
<proteinExistence type="predicted"/>
<dbReference type="RefSeq" id="WP_353543500.1">
    <property type="nucleotide sequence ID" value="NZ_BAABRN010000053.1"/>
</dbReference>
<keyword evidence="3" id="KW-1185">Reference proteome</keyword>
<name>A0ABP9VJH6_9DEIO</name>
<accession>A0ABP9VJH6</accession>
<evidence type="ECO:0000256" key="1">
    <source>
        <dbReference type="SAM" id="SignalP"/>
    </source>
</evidence>
<feature type="chain" id="PRO_5045393670" description="DUF5666 domain-containing protein" evidence="1">
    <location>
        <begin position="23"/>
        <end position="127"/>
    </location>
</feature>
<dbReference type="EMBL" id="BAABRN010000053">
    <property type="protein sequence ID" value="GAA5503528.1"/>
    <property type="molecule type" value="Genomic_DNA"/>
</dbReference>
<evidence type="ECO:0000313" key="3">
    <source>
        <dbReference type="Proteomes" id="UP001458946"/>
    </source>
</evidence>
<keyword evidence="1" id="KW-0732">Signal</keyword>
<comment type="caution">
    <text evidence="2">The sequence shown here is derived from an EMBL/GenBank/DDBJ whole genome shotgun (WGS) entry which is preliminary data.</text>
</comment>
<evidence type="ECO:0008006" key="4">
    <source>
        <dbReference type="Google" id="ProtNLM"/>
    </source>
</evidence>